<feature type="region of interest" description="Disordered" evidence="1">
    <location>
        <begin position="249"/>
        <end position="310"/>
    </location>
</feature>
<protein>
    <submittedName>
        <fullName evidence="2">Uncharacterized protein</fullName>
    </submittedName>
</protein>
<name>A0ABR1EA15_NECAM</name>
<gene>
    <name evidence="2" type="primary">Necator_chrX.g21404</name>
    <name evidence="2" type="ORF">RB195_021243</name>
</gene>
<feature type="compositionally biased region" description="Basic and acidic residues" evidence="1">
    <location>
        <begin position="269"/>
        <end position="292"/>
    </location>
</feature>
<feature type="region of interest" description="Disordered" evidence="1">
    <location>
        <begin position="342"/>
        <end position="376"/>
    </location>
</feature>
<sequence length="697" mass="77479">MSVRLGVIILMKTDIIYNELQVHSRKSNEIYGRRRDDEGGFATTRRIGNGHENGIIKRPFSADASRNVQDTELDVNRLRVIFRMEIASSKQQCFKTLSLDVRITMKKNVIVFLCVHCNQSIAMDSTPNGNIKNDICENINENRDIAQAFESMPSNDMNPFARGVVPEDMCHMDSDDNFPKITHHEFFIENPFSAPAAVNMSNVNSSNVNVEKNDALFDFWSDGSYSLSDFWNMVEGNRAEQDVENVAEENMRGDRGVVAEQNYNNVENDVEREVAPGADPEDRSDIEPHLVSDSDYDVDSGAEHDVDSDTSDVEYDAVSEAEQDVDSGAEQDIDSGAEQDIDSGAEEDLDSGAEQDVDSDDDDDDEIDFVSGDEEGVVPVIVQDVEQDVGQNADSDAEQDGESDDGSENDAEENDDTESNRTYSSLSSNSTVYEVHTVPVPHVSSVGGRVGYPLLHVSPAGTACLSLSRILKMELSFDRCLFLTCLNDFSIFINDNGTASSIVHNSARIAQRDDKIYVKFTLGRNDQHVILGPEGVVFTSRNLEGAYLLSQGAVSEIGLDGLDFSLGYLNNDICSCNFYAWARTGPEYYPAIDRNIKRAVMKTKRNGKSDVWIDGFRITRDPNGDVSLCFHPVFIRLSLSNNTILVRAPSIEMYIEEGRVARVRYGNRRAYASKTGMMLWDSLKSCSMDQNGRIVTL</sequence>
<feature type="region of interest" description="Disordered" evidence="1">
    <location>
        <begin position="390"/>
        <end position="428"/>
    </location>
</feature>
<dbReference type="PANTHER" id="PTHR39075">
    <property type="entry name" value="FI19908P1"/>
    <property type="match status" value="1"/>
</dbReference>
<evidence type="ECO:0000256" key="1">
    <source>
        <dbReference type="SAM" id="MobiDB-lite"/>
    </source>
</evidence>
<dbReference type="PANTHER" id="PTHR39075:SF1">
    <property type="entry name" value="FI19908P1"/>
    <property type="match status" value="1"/>
</dbReference>
<organism evidence="2 3">
    <name type="scientific">Necator americanus</name>
    <name type="common">Human hookworm</name>
    <dbReference type="NCBI Taxonomy" id="51031"/>
    <lineage>
        <taxon>Eukaryota</taxon>
        <taxon>Metazoa</taxon>
        <taxon>Ecdysozoa</taxon>
        <taxon>Nematoda</taxon>
        <taxon>Chromadorea</taxon>
        <taxon>Rhabditida</taxon>
        <taxon>Rhabditina</taxon>
        <taxon>Rhabditomorpha</taxon>
        <taxon>Strongyloidea</taxon>
        <taxon>Ancylostomatidae</taxon>
        <taxon>Bunostominae</taxon>
        <taxon>Necator</taxon>
    </lineage>
</organism>
<dbReference type="Proteomes" id="UP001303046">
    <property type="component" value="Unassembled WGS sequence"/>
</dbReference>
<comment type="caution">
    <text evidence="2">The sequence shown here is derived from an EMBL/GenBank/DDBJ whole genome shotgun (WGS) entry which is preliminary data.</text>
</comment>
<proteinExistence type="predicted"/>
<evidence type="ECO:0000313" key="3">
    <source>
        <dbReference type="Proteomes" id="UP001303046"/>
    </source>
</evidence>
<reference evidence="2 3" key="1">
    <citation type="submission" date="2023-08" db="EMBL/GenBank/DDBJ databases">
        <title>A Necator americanus chromosomal reference genome.</title>
        <authorList>
            <person name="Ilik V."/>
            <person name="Petrzelkova K.J."/>
            <person name="Pardy F."/>
            <person name="Fuh T."/>
            <person name="Niatou-Singa F.S."/>
            <person name="Gouil Q."/>
            <person name="Baker L."/>
            <person name="Ritchie M.E."/>
            <person name="Jex A.R."/>
            <person name="Gazzola D."/>
            <person name="Li H."/>
            <person name="Toshio Fujiwara R."/>
            <person name="Zhan B."/>
            <person name="Aroian R.V."/>
            <person name="Pafco B."/>
            <person name="Schwarz E.M."/>
        </authorList>
    </citation>
    <scope>NUCLEOTIDE SEQUENCE [LARGE SCALE GENOMIC DNA]</scope>
    <source>
        <strain evidence="2 3">Aroian</strain>
        <tissue evidence="2">Whole animal</tissue>
    </source>
</reference>
<accession>A0ABR1EA15</accession>
<dbReference type="EMBL" id="JAVFWL010000006">
    <property type="protein sequence ID" value="KAK6759542.1"/>
    <property type="molecule type" value="Genomic_DNA"/>
</dbReference>
<keyword evidence="3" id="KW-1185">Reference proteome</keyword>
<evidence type="ECO:0000313" key="2">
    <source>
        <dbReference type="EMBL" id="KAK6759542.1"/>
    </source>
</evidence>
<feature type="compositionally biased region" description="Acidic residues" evidence="1">
    <location>
        <begin position="395"/>
        <end position="417"/>
    </location>
</feature>